<dbReference type="EMBL" id="SFCI01001094">
    <property type="protein sequence ID" value="TFY76786.1"/>
    <property type="molecule type" value="Genomic_DNA"/>
</dbReference>
<sequence>MLVQIFTVEFAMQKLMCRTIYAGDRLEDREALACLSRRLPLEFQMTRYPTSDEEWAQVEKHMRVCLSASGDLQDTTTVNPSEPLISEAAFRVMDYEGFNAAMALRDVLSGFAVHQGERGELIALLLVTLARDQVVHNAVARGRDRQRSRVVPVTKFLQCLFRSGPGHDILSSLPSVVKEDSEDATIELSDMFAGAMLHFNHFVKINEHDMLDREYLWRLMSRGAAVLCASNEKGVDALCQFTYHSRKLRKENLGVILFQFTNDACYGSTVKSELYPSMDPFTLGIFDDPDTTVPIIRIVLALAGKTPSLQTIERVPGETGKFTSYDIWCSGLDTKFYAPIRADGESLDAWRSLLKASQGGRDIYFEGDEVSQRLMMSMNPGAVTDPRFFQQWAPLP</sequence>
<dbReference type="AlphaFoldDB" id="A0A4Y9ZPG4"/>
<evidence type="ECO:0000313" key="1">
    <source>
        <dbReference type="EMBL" id="TFY76786.1"/>
    </source>
</evidence>
<name>A0A4Y9ZPG4_9AGAM</name>
<dbReference type="Proteomes" id="UP000298061">
    <property type="component" value="Unassembled WGS sequence"/>
</dbReference>
<dbReference type="OrthoDB" id="107110at2759"/>
<gene>
    <name evidence="1" type="ORF">EWM64_g7224</name>
</gene>
<dbReference type="STRING" id="135208.A0A4Y9ZPG4"/>
<protein>
    <submittedName>
        <fullName evidence="1">Uncharacterized protein</fullName>
    </submittedName>
</protein>
<evidence type="ECO:0000313" key="2">
    <source>
        <dbReference type="Proteomes" id="UP000298061"/>
    </source>
</evidence>
<accession>A0A4Y9ZPG4</accession>
<reference evidence="1 2" key="1">
    <citation type="submission" date="2019-02" db="EMBL/GenBank/DDBJ databases">
        <title>Genome sequencing of the rare red list fungi Hericium alpestre (H. flagellum).</title>
        <authorList>
            <person name="Buettner E."/>
            <person name="Kellner H."/>
        </authorList>
    </citation>
    <scope>NUCLEOTIDE SEQUENCE [LARGE SCALE GENOMIC DNA]</scope>
    <source>
        <strain evidence="1 2">DSM 108284</strain>
    </source>
</reference>
<dbReference type="PANTHER" id="PTHR33266:SF1">
    <property type="entry name" value="F-BOX DOMAIN-CONTAINING PROTEIN"/>
    <property type="match status" value="1"/>
</dbReference>
<proteinExistence type="predicted"/>
<comment type="caution">
    <text evidence="1">The sequence shown here is derived from an EMBL/GenBank/DDBJ whole genome shotgun (WGS) entry which is preliminary data.</text>
</comment>
<organism evidence="1 2">
    <name type="scientific">Hericium alpestre</name>
    <dbReference type="NCBI Taxonomy" id="135208"/>
    <lineage>
        <taxon>Eukaryota</taxon>
        <taxon>Fungi</taxon>
        <taxon>Dikarya</taxon>
        <taxon>Basidiomycota</taxon>
        <taxon>Agaricomycotina</taxon>
        <taxon>Agaricomycetes</taxon>
        <taxon>Russulales</taxon>
        <taxon>Hericiaceae</taxon>
        <taxon>Hericium</taxon>
    </lineage>
</organism>
<keyword evidence="2" id="KW-1185">Reference proteome</keyword>
<dbReference type="PANTHER" id="PTHR33266">
    <property type="entry name" value="CHROMOSOME 15, WHOLE GENOME SHOTGUN SEQUENCE"/>
    <property type="match status" value="1"/>
</dbReference>